<dbReference type="InterPro" id="IPR002933">
    <property type="entry name" value="Peptidase_M20"/>
</dbReference>
<keyword evidence="4" id="KW-0862">Zinc</keyword>
<dbReference type="GO" id="GO:0009014">
    <property type="term" value="F:succinyl-diaminopimelate desuccinylase activity"/>
    <property type="evidence" value="ECO:0007669"/>
    <property type="project" value="UniProtKB-EC"/>
</dbReference>
<dbReference type="InterPro" id="IPR050072">
    <property type="entry name" value="Peptidase_M20A"/>
</dbReference>
<evidence type="ECO:0000256" key="3">
    <source>
        <dbReference type="ARBA" id="ARBA00022801"/>
    </source>
</evidence>
<dbReference type="RefSeq" id="WP_052887136.1">
    <property type="nucleotide sequence ID" value="NZ_CP007493.1"/>
</dbReference>
<dbReference type="SUPFAM" id="SSF55031">
    <property type="entry name" value="Bacterial exopeptidase dimerisation domain"/>
    <property type="match status" value="1"/>
</dbReference>
<proteinExistence type="predicted"/>
<dbReference type="Pfam" id="PF01546">
    <property type="entry name" value="Peptidase_M20"/>
    <property type="match status" value="1"/>
</dbReference>
<dbReference type="GO" id="GO:0046872">
    <property type="term" value="F:metal ion binding"/>
    <property type="evidence" value="ECO:0007669"/>
    <property type="project" value="UniProtKB-KW"/>
</dbReference>
<keyword evidence="2" id="KW-0479">Metal-binding</keyword>
<keyword evidence="3 6" id="KW-0378">Hydrolase</keyword>
<evidence type="ECO:0000313" key="7">
    <source>
        <dbReference type="Proteomes" id="UP000266720"/>
    </source>
</evidence>
<dbReference type="GeneID" id="25406990"/>
<reference evidence="7" key="1">
    <citation type="book" date="2010" name="EXTREMOPHILES" publisher="0:0-0">
        <title>Complete genome sequences of ten hyperthermophilic archaea reveal their metabolic capabilities and possible ecological roles.</title>
        <editorList>
            <person name="?"/>
        </editorList>
        <authorList>
            <person name="Ravin N.V."/>
            <person name="Mardanov A.V."/>
            <person name="Bonch-Osmolovskaya E.A."/>
            <person name="Skryabin K.G."/>
        </authorList>
    </citation>
    <scope>NUCLEOTIDE SEQUENCE [LARGE SCALE GENOMIC DNA]</scope>
    <source>
        <strain evidence="7">1505</strain>
    </source>
</reference>
<dbReference type="InterPro" id="IPR011650">
    <property type="entry name" value="Peptidase_M20_dimer"/>
</dbReference>
<evidence type="ECO:0000259" key="5">
    <source>
        <dbReference type="Pfam" id="PF07687"/>
    </source>
</evidence>
<dbReference type="KEGG" id="tcb:TCARB_1585"/>
<evidence type="ECO:0000256" key="2">
    <source>
        <dbReference type="ARBA" id="ARBA00022723"/>
    </source>
</evidence>
<dbReference type="EC" id="3.5.1.18" evidence="6"/>
<evidence type="ECO:0000256" key="4">
    <source>
        <dbReference type="ARBA" id="ARBA00022833"/>
    </source>
</evidence>
<dbReference type="Pfam" id="PF07687">
    <property type="entry name" value="M20_dimer"/>
    <property type="match status" value="1"/>
</dbReference>
<feature type="domain" description="Peptidase M20 dimerisation" evidence="5">
    <location>
        <begin position="184"/>
        <end position="301"/>
    </location>
</feature>
<dbReference type="PANTHER" id="PTHR43808">
    <property type="entry name" value="ACETYLORNITHINE DEACETYLASE"/>
    <property type="match status" value="1"/>
</dbReference>
<dbReference type="Proteomes" id="UP000266720">
    <property type="component" value="Chromosome"/>
</dbReference>
<dbReference type="InterPro" id="IPR001261">
    <property type="entry name" value="ArgE/DapE_CS"/>
</dbReference>
<dbReference type="SUPFAM" id="SSF53187">
    <property type="entry name" value="Zn-dependent exopeptidases"/>
    <property type="match status" value="1"/>
</dbReference>
<name>A0A3G1A9U5_9CREN</name>
<evidence type="ECO:0000256" key="1">
    <source>
        <dbReference type="ARBA" id="ARBA00001947"/>
    </source>
</evidence>
<accession>A0A3G1A9U5</accession>
<comment type="cofactor">
    <cofactor evidence="1">
        <name>Zn(2+)</name>
        <dbReference type="ChEBI" id="CHEBI:29105"/>
    </cofactor>
</comment>
<dbReference type="Gene3D" id="3.30.70.360">
    <property type="match status" value="1"/>
</dbReference>
<dbReference type="EMBL" id="CP007493">
    <property type="protein sequence ID" value="AJB42627.1"/>
    <property type="molecule type" value="Genomic_DNA"/>
</dbReference>
<dbReference type="InterPro" id="IPR036264">
    <property type="entry name" value="Bact_exopeptidase_dim_dom"/>
</dbReference>
<organism evidence="6 7">
    <name type="scientific">Thermofilum adornatum 1505</name>
    <dbReference type="NCBI Taxonomy" id="697581"/>
    <lineage>
        <taxon>Archaea</taxon>
        <taxon>Thermoproteota</taxon>
        <taxon>Thermoprotei</taxon>
        <taxon>Thermofilales</taxon>
        <taxon>Thermofilaceae</taxon>
        <taxon>Thermofilum</taxon>
    </lineage>
</organism>
<dbReference type="AlphaFoldDB" id="A0A3G1A9U5"/>
<dbReference type="STRING" id="697581.TCARB_1585"/>
<dbReference type="Gene3D" id="3.40.630.10">
    <property type="entry name" value="Zn peptidases"/>
    <property type="match status" value="1"/>
</dbReference>
<dbReference type="NCBIfam" id="NF006399">
    <property type="entry name" value="PRK08651.1-2"/>
    <property type="match status" value="1"/>
</dbReference>
<evidence type="ECO:0000313" key="6">
    <source>
        <dbReference type="EMBL" id="AJB42627.1"/>
    </source>
</evidence>
<gene>
    <name evidence="6" type="ORF">TCARB_1585</name>
</gene>
<dbReference type="PROSITE" id="PS00758">
    <property type="entry name" value="ARGE_DAPE_CPG2_1"/>
    <property type="match status" value="1"/>
</dbReference>
<protein>
    <submittedName>
        <fullName evidence="6">N-succinyl-L,L-diaminopimelate desuccinylase</fullName>
        <ecNumber evidence="6">3.5.1.18</ecNumber>
    </submittedName>
</protein>
<sequence>MPLDIVQALSELVKIPSEVYYVENKLVRKHYREAADAVARIAESNGLKVERIDLEGGEIPTLIITLPNPPKSKPSVAFVSHYDVVPAKGPWKIDGEEIDPYTPIVRDGKLYGRGAADDKSGIVASIAGLVDLKESGAELAYNPVVIVTGDEEVGGTGIRRLLESGARWDHVVIVDSGSEYVSVGASGVVEGWIKVKGRSGHAGYPHTASNAAENLVRVLSDLMEFKAVRGSKISRFPSPPGSPVPYVWGRFTINIVKLPPSEPEKHNRIPGEAWAGFDMRLLPEEDLEEAIRELLSTISSIAMKHGVALETTILGKQKGWYSKNQAFVQKVVTAASKARGGNIGIAAELGGNDGSFFDEYGMDVIAFGTIREGTNIHSEGEFVYLEDIEFFRKFMVEFLKA</sequence>
<dbReference type="PANTHER" id="PTHR43808:SF32">
    <property type="entry name" value="ARGE_DAPE-RELATED DEACYLASE"/>
    <property type="match status" value="1"/>
</dbReference>